<dbReference type="InterPro" id="IPR017853">
    <property type="entry name" value="GH"/>
</dbReference>
<dbReference type="InterPro" id="IPR011496">
    <property type="entry name" value="O-GlcNAcase_cat"/>
</dbReference>
<dbReference type="Proteomes" id="UP000323946">
    <property type="component" value="Unassembled WGS sequence"/>
</dbReference>
<dbReference type="AlphaFoldDB" id="A0A5M7B9B0"/>
<dbReference type="GO" id="GO:0005975">
    <property type="term" value="P:carbohydrate metabolic process"/>
    <property type="evidence" value="ECO:0007669"/>
    <property type="project" value="UniProtKB-ARBA"/>
</dbReference>
<dbReference type="SUPFAM" id="SSF55545">
    <property type="entry name" value="beta-N-acetylhexosaminidase-like domain"/>
    <property type="match status" value="1"/>
</dbReference>
<dbReference type="InterPro" id="IPR051822">
    <property type="entry name" value="Glycosyl_Hydrolase_84"/>
</dbReference>
<proteinExistence type="inferred from homology"/>
<dbReference type="PANTHER" id="PTHR13170:SF16">
    <property type="entry name" value="PROTEIN O-GLCNACASE"/>
    <property type="match status" value="1"/>
</dbReference>
<accession>A0A5M7B9B0</accession>
<dbReference type="InterPro" id="IPR029018">
    <property type="entry name" value="Hex-like_dom2"/>
</dbReference>
<dbReference type="Pfam" id="PF07555">
    <property type="entry name" value="NAGidase"/>
    <property type="match status" value="1"/>
</dbReference>
<sequence>MDWPFQVSITSRTPCSTGAGSPKSFQDLGRNAEICRSGLGCGSATINHPADCPDHLARCWVVPRPRPVCPLRRPGPRRPDPGGGELIRSVLGLAGAALLAAGAAAPATADPDSPLPQITPQPQQVVQLGDDVPVPERVSVVADREVDRPTRDLLVAVLRGAGAEDVDVVDAGQQPDAPLVVRVGGIGTDDIARGLREAGVEVPPDLPAEGYALAAKDGAVVLGGVDPDGVYYSAQTLRQLVRAHGIAGAGIVDHPLMPLRGAIEGFYGSPWTHQERLDQLAFYGDVKMNTYIYAPKDDPYHREKWRDPYPADKLAELGELIAQGDAHHVRFTFALSPGLSICYTSEQDWQALVAKLQAMYDLGVRAFSLPLDDIDYTKWNCAEDEAKYGAPSQQSAGQAQVDLLNRVQREFIATHEGAQPLQTVPTEYSDTEDSPYKRTIREQLDPAVEVMWTGVGVVPPEITVPQAQEAAAVWGRKVFVWDNYPVNDFDATAGRLLLAPYAEREAGLHDQLSGIVLNPMNQASASKVAEFGAADFSWNDTGYDANRAWREAARYLAGGDAATAEALLAFFDLEHLSPTLEGEIWQPQAPELARRIEEFRAKWAEDQGAAIQALRPYAELIAAAPQRIRDGVVDPGFVADAAPWLEATDLWGPALLASLDGLQSRVDGDEAAAEKAFAEAADLARRAGEIRTIPGETRPEGPVRVGDGVLDTFIAEAPDLR</sequence>
<dbReference type="Gene3D" id="1.20.58.460">
    <property type="entry name" value="Hyaluronidase post-catalytic domain-like"/>
    <property type="match status" value="1"/>
</dbReference>
<protein>
    <submittedName>
        <fullName evidence="5">Beta-N-acetylglucosaminidase</fullName>
    </submittedName>
</protein>
<comment type="similarity">
    <text evidence="3">Belongs to the glycosyl hydrolase 84 family.</text>
</comment>
<dbReference type="GO" id="GO:1901135">
    <property type="term" value="P:carbohydrate derivative metabolic process"/>
    <property type="evidence" value="ECO:0007669"/>
    <property type="project" value="UniProtKB-ARBA"/>
</dbReference>
<evidence type="ECO:0000313" key="6">
    <source>
        <dbReference type="Proteomes" id="UP000323946"/>
    </source>
</evidence>
<name>A0A5M7B9B0_SACHI</name>
<keyword evidence="1 3" id="KW-0378">Hydrolase</keyword>
<gene>
    <name evidence="5" type="ORF">F1721_33630</name>
</gene>
<keyword evidence="6" id="KW-1185">Reference proteome</keyword>
<evidence type="ECO:0000259" key="4">
    <source>
        <dbReference type="PROSITE" id="PS52009"/>
    </source>
</evidence>
<dbReference type="PANTHER" id="PTHR13170">
    <property type="entry name" value="O-GLCNACASE"/>
    <property type="match status" value="1"/>
</dbReference>
<dbReference type="SUPFAM" id="SSF51445">
    <property type="entry name" value="(Trans)glycosidases"/>
    <property type="match status" value="1"/>
</dbReference>
<dbReference type="PROSITE" id="PS52009">
    <property type="entry name" value="GH84"/>
    <property type="match status" value="1"/>
</dbReference>
<organism evidence="5 6">
    <name type="scientific">Saccharopolyspora hirsuta</name>
    <dbReference type="NCBI Taxonomy" id="1837"/>
    <lineage>
        <taxon>Bacteria</taxon>
        <taxon>Bacillati</taxon>
        <taxon>Actinomycetota</taxon>
        <taxon>Actinomycetes</taxon>
        <taxon>Pseudonocardiales</taxon>
        <taxon>Pseudonocardiaceae</taxon>
        <taxon>Saccharopolyspora</taxon>
    </lineage>
</organism>
<dbReference type="EMBL" id="VWPH01000023">
    <property type="protein sequence ID" value="KAA5825260.1"/>
    <property type="molecule type" value="Genomic_DNA"/>
</dbReference>
<dbReference type="GO" id="GO:0015929">
    <property type="term" value="F:hexosaminidase activity"/>
    <property type="evidence" value="ECO:0007669"/>
    <property type="project" value="UniProtKB-ARBA"/>
</dbReference>
<feature type="active site" description="Proton donor" evidence="3">
    <location>
        <position position="373"/>
    </location>
</feature>
<dbReference type="InterPro" id="IPR015882">
    <property type="entry name" value="HEX_bac_N"/>
</dbReference>
<evidence type="ECO:0000313" key="5">
    <source>
        <dbReference type="EMBL" id="KAA5825260.1"/>
    </source>
</evidence>
<comment type="caution">
    <text evidence="5">The sequence shown here is derived from an EMBL/GenBank/DDBJ whole genome shotgun (WGS) entry which is preliminary data.</text>
</comment>
<keyword evidence="2 3" id="KW-0326">Glycosidase</keyword>
<evidence type="ECO:0000256" key="3">
    <source>
        <dbReference type="PROSITE-ProRule" id="PRU01353"/>
    </source>
</evidence>
<dbReference type="Gene3D" id="3.20.20.80">
    <property type="entry name" value="Glycosidases"/>
    <property type="match status" value="1"/>
</dbReference>
<dbReference type="Gene3D" id="3.30.379.10">
    <property type="entry name" value="Chitobiase/beta-hexosaminidase domain 2-like"/>
    <property type="match status" value="1"/>
</dbReference>
<dbReference type="Pfam" id="PF02838">
    <property type="entry name" value="Glyco_hydro_20b"/>
    <property type="match status" value="1"/>
</dbReference>
<evidence type="ECO:0000256" key="2">
    <source>
        <dbReference type="ARBA" id="ARBA00023295"/>
    </source>
</evidence>
<feature type="domain" description="GH84" evidence="4">
    <location>
        <begin position="258"/>
        <end position="541"/>
    </location>
</feature>
<dbReference type="OrthoDB" id="9760892at2"/>
<reference evidence="5 6" key="1">
    <citation type="submission" date="2019-09" db="EMBL/GenBank/DDBJ databases">
        <title>Draft genome sequence of the thermophilic Saccharopolyspora hirsuta VKM Ac-666T.</title>
        <authorList>
            <person name="Lobastova T.G."/>
            <person name="Fokina V."/>
            <person name="Bragin E.Y."/>
            <person name="Shtratnikova V.Y."/>
            <person name="Starodumova I.P."/>
            <person name="Tarlachkov S.V."/>
            <person name="Donova M.V."/>
        </authorList>
    </citation>
    <scope>NUCLEOTIDE SEQUENCE [LARGE SCALE GENOMIC DNA]</scope>
    <source>
        <strain evidence="5 6">VKM Ac-666</strain>
    </source>
</reference>
<evidence type="ECO:0000256" key="1">
    <source>
        <dbReference type="ARBA" id="ARBA00022801"/>
    </source>
</evidence>